<gene>
    <name evidence="2" type="ORF">Dda_4844</name>
</gene>
<keyword evidence="1" id="KW-0812">Transmembrane</keyword>
<evidence type="ECO:0000313" key="3">
    <source>
        <dbReference type="Proteomes" id="UP001221413"/>
    </source>
</evidence>
<sequence>MCPQTPRHFDDRGTSHLFQTQSSGRARKMRKNIINVAVFALCLFESPVCASSGYIIECNPQFFYPKKKINRALEYFSEQSSAGVTADNPKDCRGYECGMWETYCTTAYCKEALELRMCAWGRPITLPWRDVGGALEAVMSHCNYKAGSAWSTKGYYFTIQDNNGRECGGDPTPLIDPVDPNTQE</sequence>
<keyword evidence="3" id="KW-1185">Reference proteome</keyword>
<name>A0AAD6NKZ7_DREDA</name>
<dbReference type="Proteomes" id="UP001221413">
    <property type="component" value="Unassembled WGS sequence"/>
</dbReference>
<evidence type="ECO:0000313" key="2">
    <source>
        <dbReference type="EMBL" id="KAJ6260618.1"/>
    </source>
</evidence>
<organism evidence="2 3">
    <name type="scientific">Drechslerella dactyloides</name>
    <name type="common">Nematode-trapping fungus</name>
    <name type="synonym">Arthrobotrys dactyloides</name>
    <dbReference type="NCBI Taxonomy" id="74499"/>
    <lineage>
        <taxon>Eukaryota</taxon>
        <taxon>Fungi</taxon>
        <taxon>Dikarya</taxon>
        <taxon>Ascomycota</taxon>
        <taxon>Pezizomycotina</taxon>
        <taxon>Orbiliomycetes</taxon>
        <taxon>Orbiliales</taxon>
        <taxon>Orbiliaceae</taxon>
        <taxon>Drechslerella</taxon>
    </lineage>
</organism>
<reference evidence="2" key="1">
    <citation type="submission" date="2023-01" db="EMBL/GenBank/DDBJ databases">
        <title>The chitinases involved in constricting ring structure development in the nematode-trapping fungus Drechslerella dactyloides.</title>
        <authorList>
            <person name="Wang R."/>
            <person name="Zhang L."/>
            <person name="Tang P."/>
            <person name="Li S."/>
            <person name="Liang L."/>
        </authorList>
    </citation>
    <scope>NUCLEOTIDE SEQUENCE</scope>
    <source>
        <strain evidence="2">YMF1.00031</strain>
    </source>
</reference>
<dbReference type="EMBL" id="JAQGDS010000005">
    <property type="protein sequence ID" value="KAJ6260618.1"/>
    <property type="molecule type" value="Genomic_DNA"/>
</dbReference>
<comment type="caution">
    <text evidence="2">The sequence shown here is derived from an EMBL/GenBank/DDBJ whole genome shotgun (WGS) entry which is preliminary data.</text>
</comment>
<protein>
    <submittedName>
        <fullName evidence="2">Uncharacterized protein</fullName>
    </submittedName>
</protein>
<feature type="transmembrane region" description="Helical" evidence="1">
    <location>
        <begin position="33"/>
        <end position="56"/>
    </location>
</feature>
<keyword evidence="1" id="KW-1133">Transmembrane helix</keyword>
<dbReference type="AlphaFoldDB" id="A0AAD6NKZ7"/>
<keyword evidence="1" id="KW-0472">Membrane</keyword>
<evidence type="ECO:0000256" key="1">
    <source>
        <dbReference type="SAM" id="Phobius"/>
    </source>
</evidence>
<proteinExistence type="predicted"/>
<accession>A0AAD6NKZ7</accession>